<accession>A0ABD3TS98</accession>
<comment type="caution">
    <text evidence="1">The sequence shown here is derived from an EMBL/GenBank/DDBJ whole genome shotgun (WGS) entry which is preliminary data.</text>
</comment>
<dbReference type="AlphaFoldDB" id="A0ABD3TS98"/>
<dbReference type="Proteomes" id="UP001634393">
    <property type="component" value="Unassembled WGS sequence"/>
</dbReference>
<gene>
    <name evidence="1" type="ORF">ACJIZ3_024022</name>
</gene>
<dbReference type="EMBL" id="JBJXBP010000003">
    <property type="protein sequence ID" value="KAL3839431.1"/>
    <property type="molecule type" value="Genomic_DNA"/>
</dbReference>
<proteinExistence type="predicted"/>
<sequence>MDLAMCSFNEIREPMKWDSLTQLKLAHTCLDRINTIVEGCPVLEVLELSECWGFKTLNFENHKMLNLFVLDGVWPKKEEQFDSITILVPSVQFLVIRGNLDLRYVVLKNISGCLDANIDFYWTRGDHGEILQNGGFSALNLQQFLNSLKHVPSLTFGTWFIETISKKPYVGFELKECTNLMLRAPVNDRYQRGMLHIIESCYILETVIIRAVRTYPFCKLCTKCIHDIRKSTNETSPSSSRIQGSFGFKILEFYNDEKAAKRHIGDEAATSYNNVGGLPVFIEFLIKNSRNLQKVVLV</sequence>
<organism evidence="1 2">
    <name type="scientific">Penstemon smallii</name>
    <dbReference type="NCBI Taxonomy" id="265156"/>
    <lineage>
        <taxon>Eukaryota</taxon>
        <taxon>Viridiplantae</taxon>
        <taxon>Streptophyta</taxon>
        <taxon>Embryophyta</taxon>
        <taxon>Tracheophyta</taxon>
        <taxon>Spermatophyta</taxon>
        <taxon>Magnoliopsida</taxon>
        <taxon>eudicotyledons</taxon>
        <taxon>Gunneridae</taxon>
        <taxon>Pentapetalae</taxon>
        <taxon>asterids</taxon>
        <taxon>lamiids</taxon>
        <taxon>Lamiales</taxon>
        <taxon>Plantaginaceae</taxon>
        <taxon>Cheloneae</taxon>
        <taxon>Penstemon</taxon>
    </lineage>
</organism>
<evidence type="ECO:0000313" key="2">
    <source>
        <dbReference type="Proteomes" id="UP001634393"/>
    </source>
</evidence>
<name>A0ABD3TS98_9LAMI</name>
<protein>
    <submittedName>
        <fullName evidence="1">Uncharacterized protein</fullName>
    </submittedName>
</protein>
<dbReference type="PANTHER" id="PTHR31900:SF32">
    <property type="entry name" value="F-BOX_RNI_FBD-LIKE DOMAIN PROTEIN"/>
    <property type="match status" value="1"/>
</dbReference>
<reference evidence="1 2" key="1">
    <citation type="submission" date="2024-12" db="EMBL/GenBank/DDBJ databases">
        <title>The unique morphological basis and parallel evolutionary history of personate flowers in Penstemon.</title>
        <authorList>
            <person name="Depatie T.H."/>
            <person name="Wessinger C.A."/>
        </authorList>
    </citation>
    <scope>NUCLEOTIDE SEQUENCE [LARGE SCALE GENOMIC DNA]</scope>
    <source>
        <strain evidence="1">WTNN_2</strain>
        <tissue evidence="1">Leaf</tissue>
    </source>
</reference>
<dbReference type="InterPro" id="IPR050232">
    <property type="entry name" value="FBL13/AtMIF1-like"/>
</dbReference>
<dbReference type="PANTHER" id="PTHR31900">
    <property type="entry name" value="F-BOX/RNI SUPERFAMILY PROTEIN-RELATED"/>
    <property type="match status" value="1"/>
</dbReference>
<dbReference type="SUPFAM" id="SSF52058">
    <property type="entry name" value="L domain-like"/>
    <property type="match status" value="1"/>
</dbReference>
<keyword evidence="2" id="KW-1185">Reference proteome</keyword>
<evidence type="ECO:0000313" key="1">
    <source>
        <dbReference type="EMBL" id="KAL3839431.1"/>
    </source>
</evidence>